<dbReference type="Proteomes" id="UP000008291">
    <property type="component" value="Chromosome"/>
</dbReference>
<name>Q3SHJ7_THIDA</name>
<sequence length="231" mass="25235">MPFAPRNPPILARTLNLGPHRPLSEAPSLLPESTMRFAPALVLVAITAGALNYFSARPISQAEGAIAPSAPVQVDRSDLPGFSIADYQIAPAAEFSVEARVLSLAKYSSGREADLSPIDLALGWGPMSDSAVLKRLQISQGNRYYFYSWPMNPPITPTQIVEHSANMHMIPATDEVRRRLDQVSVGQIVALRGYLVRVKAPDGWHWNSSLTRSDSGDGACEVVWVQDFVIR</sequence>
<gene>
    <name evidence="1" type="ordered locus">Tbd_1936</name>
</gene>
<dbReference type="EMBL" id="CP000116">
    <property type="protein sequence ID" value="AAZ97889.1"/>
    <property type="molecule type" value="Genomic_DNA"/>
</dbReference>
<reference evidence="1 2" key="1">
    <citation type="journal article" date="2006" name="J. Bacteriol.">
        <title>The genome sequence of the obligately chemolithoautotrophic, facultatively anaerobic bacterium Thiobacillus denitrificans.</title>
        <authorList>
            <person name="Beller H.R."/>
            <person name="Chain P.S."/>
            <person name="Letain T.E."/>
            <person name="Chakicherla A."/>
            <person name="Larimer F.W."/>
            <person name="Richardson P.M."/>
            <person name="Coleman M.A."/>
            <person name="Wood A.P."/>
            <person name="Kelly D.P."/>
        </authorList>
    </citation>
    <scope>NUCLEOTIDE SEQUENCE [LARGE SCALE GENOMIC DNA]</scope>
    <source>
        <strain evidence="1 2">ATCC 25259</strain>
    </source>
</reference>
<organism evidence="1 2">
    <name type="scientific">Thiobacillus denitrificans (strain ATCC 25259 / T1)</name>
    <dbReference type="NCBI Taxonomy" id="292415"/>
    <lineage>
        <taxon>Bacteria</taxon>
        <taxon>Pseudomonadati</taxon>
        <taxon>Pseudomonadota</taxon>
        <taxon>Betaproteobacteria</taxon>
        <taxon>Nitrosomonadales</taxon>
        <taxon>Thiobacillaceae</taxon>
        <taxon>Thiobacillus</taxon>
    </lineage>
</organism>
<protein>
    <submittedName>
        <fullName evidence="1">Uncharacterized protein</fullName>
    </submittedName>
</protein>
<evidence type="ECO:0000313" key="1">
    <source>
        <dbReference type="EMBL" id="AAZ97889.1"/>
    </source>
</evidence>
<proteinExistence type="predicted"/>
<dbReference type="eggNOG" id="ENOG5031FQP">
    <property type="taxonomic scope" value="Bacteria"/>
</dbReference>
<accession>Q3SHJ7</accession>
<dbReference type="AlphaFoldDB" id="Q3SHJ7"/>
<dbReference type="KEGG" id="tbd:Tbd_1936"/>
<dbReference type="HOGENOM" id="CLU_107971_0_0_4"/>
<keyword evidence="2" id="KW-1185">Reference proteome</keyword>
<evidence type="ECO:0000313" key="2">
    <source>
        <dbReference type="Proteomes" id="UP000008291"/>
    </source>
</evidence>
<dbReference type="STRING" id="292415.Tbd_1936"/>